<keyword evidence="2" id="KW-1185">Reference proteome</keyword>
<reference evidence="1" key="1">
    <citation type="submission" date="2022-01" db="EMBL/GenBank/DDBJ databases">
        <title>Genome-Based Taxonomic Classification of the Phylum Actinobacteria.</title>
        <authorList>
            <person name="Gao Y."/>
        </authorList>
    </citation>
    <scope>NUCLEOTIDE SEQUENCE</scope>
    <source>
        <strain evidence="1">KLBMP 8922</strain>
    </source>
</reference>
<name>A0AA41PY47_9ACTN</name>
<accession>A0AA41PY47</accession>
<evidence type="ECO:0000313" key="1">
    <source>
        <dbReference type="EMBL" id="MCF2526602.1"/>
    </source>
</evidence>
<dbReference type="EMBL" id="JAKFHA010000002">
    <property type="protein sequence ID" value="MCF2526602.1"/>
    <property type="molecule type" value="Genomic_DNA"/>
</dbReference>
<protein>
    <submittedName>
        <fullName evidence="1">Uncharacterized protein</fullName>
    </submittedName>
</protein>
<proteinExistence type="predicted"/>
<organism evidence="1 2">
    <name type="scientific">Yinghuangia soli</name>
    <dbReference type="NCBI Taxonomy" id="2908204"/>
    <lineage>
        <taxon>Bacteria</taxon>
        <taxon>Bacillati</taxon>
        <taxon>Actinomycetota</taxon>
        <taxon>Actinomycetes</taxon>
        <taxon>Kitasatosporales</taxon>
        <taxon>Streptomycetaceae</taxon>
        <taxon>Yinghuangia</taxon>
    </lineage>
</organism>
<evidence type="ECO:0000313" key="2">
    <source>
        <dbReference type="Proteomes" id="UP001165378"/>
    </source>
</evidence>
<dbReference type="Proteomes" id="UP001165378">
    <property type="component" value="Unassembled WGS sequence"/>
</dbReference>
<dbReference type="RefSeq" id="WP_235050709.1">
    <property type="nucleotide sequence ID" value="NZ_JAKFHA010000002.1"/>
</dbReference>
<gene>
    <name evidence="1" type="ORF">LZ495_05110</name>
</gene>
<sequence length="88" mass="9722">MSRFMSDWQLDLRDSRGQTTELDVAIDPGANEVRLSLDLSSEIYLTPEDALLLANSLTRAAQSVKAAQAGDNVKLASLWWPTKEDQEG</sequence>
<comment type="caution">
    <text evidence="1">The sequence shown here is derived from an EMBL/GenBank/DDBJ whole genome shotgun (WGS) entry which is preliminary data.</text>
</comment>
<dbReference type="AlphaFoldDB" id="A0AA41PY47"/>